<evidence type="ECO:0000313" key="3">
    <source>
        <dbReference type="Proteomes" id="UP000307702"/>
    </source>
</evidence>
<keyword evidence="1" id="KW-0812">Transmembrane</keyword>
<dbReference type="InterPro" id="IPR021344">
    <property type="entry name" value="DUF2970"/>
</dbReference>
<dbReference type="OrthoDB" id="5625885at2"/>
<evidence type="ECO:0000313" key="2">
    <source>
        <dbReference type="EMBL" id="TMM43942.1"/>
    </source>
</evidence>
<name>A0A8H2PL75_9GAMM</name>
<keyword evidence="1" id="KW-1133">Transmembrane helix</keyword>
<gene>
    <name evidence="2" type="ORF">FCS21_12165</name>
</gene>
<comment type="caution">
    <text evidence="2">The sequence shown here is derived from an EMBL/GenBank/DDBJ whole genome shotgun (WGS) entry which is preliminary data.</text>
</comment>
<feature type="transmembrane region" description="Helical" evidence="1">
    <location>
        <begin position="64"/>
        <end position="87"/>
    </location>
</feature>
<proteinExistence type="predicted"/>
<protein>
    <submittedName>
        <fullName evidence="2">DUF2970 domain-containing protein</fullName>
    </submittedName>
</protein>
<reference evidence="2 3" key="1">
    <citation type="submission" date="2019-05" db="EMBL/GenBank/DDBJ databases">
        <title>Colwellia ponticola sp. nov., isolated from seawater.</title>
        <authorList>
            <person name="Yoon J.-H."/>
        </authorList>
    </citation>
    <scope>NUCLEOTIDE SEQUENCE [LARGE SCALE GENOMIC DNA]</scope>
    <source>
        <strain evidence="2 3">OISW-25</strain>
    </source>
</reference>
<dbReference type="Pfam" id="PF11174">
    <property type="entry name" value="DUF2970"/>
    <property type="match status" value="1"/>
</dbReference>
<keyword evidence="3" id="KW-1185">Reference proteome</keyword>
<dbReference type="AlphaFoldDB" id="A0A8H2PL75"/>
<accession>A0A8H2PL75</accession>
<dbReference type="EMBL" id="SZVP01000012">
    <property type="protein sequence ID" value="TMM43942.1"/>
    <property type="molecule type" value="Genomic_DNA"/>
</dbReference>
<dbReference type="RefSeq" id="WP_138623770.1">
    <property type="nucleotide sequence ID" value="NZ_SZVP01000012.1"/>
</dbReference>
<keyword evidence="1" id="KW-0472">Membrane</keyword>
<dbReference type="Proteomes" id="UP000307702">
    <property type="component" value="Unassembled WGS sequence"/>
</dbReference>
<organism evidence="2 3">
    <name type="scientific">Colwellia ponticola</name>
    <dbReference type="NCBI Taxonomy" id="2304625"/>
    <lineage>
        <taxon>Bacteria</taxon>
        <taxon>Pseudomonadati</taxon>
        <taxon>Pseudomonadota</taxon>
        <taxon>Gammaproteobacteria</taxon>
        <taxon>Alteromonadales</taxon>
        <taxon>Colwelliaceae</taxon>
        <taxon>Colwellia</taxon>
    </lineage>
</organism>
<sequence length="89" mass="9725">MSSHNSILCCARKSKSTLAFVFTLVFISQSSIKNTFKSVAAAFFGVQKNSNRKRDFAQGKATHFIMAGIIAVLIFIAVLIMIVNLIVPT</sequence>
<evidence type="ECO:0000256" key="1">
    <source>
        <dbReference type="SAM" id="Phobius"/>
    </source>
</evidence>